<sequence length="133" mass="15002">MMPLPSHREMEAIMLPPLFTTHELAAGAVTSDIRHHARTLSCQQGQLWVTLSEDKTDYFLEAGMSLVLSPDKLCVIEAASLSRFTLTPDRKEARFQRAISLLQKLRGLLRMHTSTMRSHLPISPTLFDATRKS</sequence>
<gene>
    <name evidence="1" type="ORF">DU000_04405</name>
</gene>
<dbReference type="Pfam" id="PF11142">
    <property type="entry name" value="DUF2917"/>
    <property type="match status" value="1"/>
</dbReference>
<comment type="caution">
    <text evidence="1">The sequence shown here is derived from an EMBL/GenBank/DDBJ whole genome shotgun (WGS) entry which is preliminary data.</text>
</comment>
<reference evidence="1 2" key="1">
    <citation type="journal article" date="2018" name="Int. J. Syst. Evol. Microbiol.">
        <title>Parvibium lacunae gen. nov., sp. nov., a new member of the family Alcaligenaceae isolated from a freshwater pond.</title>
        <authorList>
            <person name="Chen W.M."/>
            <person name="Xie P.B."/>
            <person name="Hsu M.Y."/>
            <person name="Sheu S.Y."/>
        </authorList>
    </citation>
    <scope>NUCLEOTIDE SEQUENCE [LARGE SCALE GENOMIC DNA]</scope>
    <source>
        <strain evidence="1 2">KMB9</strain>
    </source>
</reference>
<dbReference type="AlphaFoldDB" id="A0A368L3D2"/>
<dbReference type="EMBL" id="QPGB01000002">
    <property type="protein sequence ID" value="RCS58087.1"/>
    <property type="molecule type" value="Genomic_DNA"/>
</dbReference>
<accession>A0A368L3D2</accession>
<keyword evidence="2" id="KW-1185">Reference proteome</keyword>
<protein>
    <submittedName>
        <fullName evidence="1">DUF2917 domain-containing protein</fullName>
    </submittedName>
</protein>
<name>A0A368L3D2_9BURK</name>
<organism evidence="1 2">
    <name type="scientific">Parvibium lacunae</name>
    <dbReference type="NCBI Taxonomy" id="1888893"/>
    <lineage>
        <taxon>Bacteria</taxon>
        <taxon>Pseudomonadati</taxon>
        <taxon>Pseudomonadota</taxon>
        <taxon>Betaproteobacteria</taxon>
        <taxon>Burkholderiales</taxon>
        <taxon>Alcaligenaceae</taxon>
        <taxon>Parvibium</taxon>
    </lineage>
</organism>
<dbReference type="Proteomes" id="UP000252357">
    <property type="component" value="Unassembled WGS sequence"/>
</dbReference>
<proteinExistence type="predicted"/>
<evidence type="ECO:0000313" key="2">
    <source>
        <dbReference type="Proteomes" id="UP000252357"/>
    </source>
</evidence>
<evidence type="ECO:0000313" key="1">
    <source>
        <dbReference type="EMBL" id="RCS58087.1"/>
    </source>
</evidence>
<dbReference type="InterPro" id="IPR021317">
    <property type="entry name" value="DUF2917"/>
</dbReference>